<protein>
    <submittedName>
        <fullName evidence="2">Hypothetical_protein</fullName>
    </submittedName>
</protein>
<dbReference type="EMBL" id="CAXDID020000253">
    <property type="protein sequence ID" value="CAL6064946.1"/>
    <property type="molecule type" value="Genomic_DNA"/>
</dbReference>
<evidence type="ECO:0000313" key="2">
    <source>
        <dbReference type="EMBL" id="CAL6064946.1"/>
    </source>
</evidence>
<dbReference type="Proteomes" id="UP001642409">
    <property type="component" value="Unassembled WGS sequence"/>
</dbReference>
<reference evidence="1" key="1">
    <citation type="submission" date="2023-06" db="EMBL/GenBank/DDBJ databases">
        <authorList>
            <person name="Kurt Z."/>
        </authorList>
    </citation>
    <scope>NUCLEOTIDE SEQUENCE</scope>
</reference>
<name>A0AA86PVU3_9EUKA</name>
<keyword evidence="3" id="KW-1185">Reference proteome</keyword>
<evidence type="ECO:0000313" key="1">
    <source>
        <dbReference type="EMBL" id="CAI9945953.1"/>
    </source>
</evidence>
<organism evidence="1">
    <name type="scientific">Hexamita inflata</name>
    <dbReference type="NCBI Taxonomy" id="28002"/>
    <lineage>
        <taxon>Eukaryota</taxon>
        <taxon>Metamonada</taxon>
        <taxon>Diplomonadida</taxon>
        <taxon>Hexamitidae</taxon>
        <taxon>Hexamitinae</taxon>
        <taxon>Hexamita</taxon>
    </lineage>
</organism>
<evidence type="ECO:0000313" key="3">
    <source>
        <dbReference type="Proteomes" id="UP001642409"/>
    </source>
</evidence>
<comment type="caution">
    <text evidence="1">The sequence shown here is derived from an EMBL/GenBank/DDBJ whole genome shotgun (WGS) entry which is preliminary data.</text>
</comment>
<gene>
    <name evidence="1" type="ORF">HINF_LOCUS33598</name>
    <name evidence="2" type="ORF">HINF_LOCUS51601</name>
</gene>
<reference evidence="2 3" key="2">
    <citation type="submission" date="2024-07" db="EMBL/GenBank/DDBJ databases">
        <authorList>
            <person name="Akdeniz Z."/>
        </authorList>
    </citation>
    <scope>NUCLEOTIDE SEQUENCE [LARGE SCALE GENOMIC DNA]</scope>
</reference>
<dbReference type="EMBL" id="CATOUU010000755">
    <property type="protein sequence ID" value="CAI9945953.1"/>
    <property type="molecule type" value="Genomic_DNA"/>
</dbReference>
<proteinExistence type="predicted"/>
<sequence length="214" mass="25175">MKEIDKVLPICRAKILQEQLMRKSSYNKNKNVFQLIQQCQFSQQTPQLPLIAENNHNNDKIKNIQQQNTFDNSNVFEEDYEHEFYITGFGKQAETLPQLSKNKTSLGKLKQLLPRSSPIYELKQQFNKQILQTQIVGPQTAQQLSNNSFTYKQKTVISKNNTYKQIQETQNKKVKSKQSFTQDVKMIKAQFQQEKQSNKTFFQWQLLNGKSIFK</sequence>
<dbReference type="AlphaFoldDB" id="A0AA86PVU3"/>
<accession>A0AA86PVU3</accession>